<organism evidence="9 10">
    <name type="scientific">Trichoderma asperellum</name>
    <name type="common">Filamentous fungus</name>
    <dbReference type="NCBI Taxonomy" id="101201"/>
    <lineage>
        <taxon>Eukaryota</taxon>
        <taxon>Fungi</taxon>
        <taxon>Dikarya</taxon>
        <taxon>Ascomycota</taxon>
        <taxon>Pezizomycotina</taxon>
        <taxon>Sordariomycetes</taxon>
        <taxon>Hypocreomycetidae</taxon>
        <taxon>Hypocreales</taxon>
        <taxon>Hypocreaceae</taxon>
        <taxon>Trichoderma</taxon>
    </lineage>
</organism>
<evidence type="ECO:0000256" key="2">
    <source>
        <dbReference type="ARBA" id="ARBA00022692"/>
    </source>
</evidence>
<dbReference type="CDD" id="cd17476">
    <property type="entry name" value="MFS_Amf1_MDR_like"/>
    <property type="match status" value="1"/>
</dbReference>
<dbReference type="GO" id="GO:0022857">
    <property type="term" value="F:transmembrane transporter activity"/>
    <property type="evidence" value="ECO:0007669"/>
    <property type="project" value="InterPro"/>
</dbReference>
<evidence type="ECO:0000256" key="1">
    <source>
        <dbReference type="ARBA" id="ARBA00004141"/>
    </source>
</evidence>
<feature type="region of interest" description="Disordered" evidence="5">
    <location>
        <begin position="121"/>
        <end position="152"/>
    </location>
</feature>
<evidence type="ECO:0000256" key="4">
    <source>
        <dbReference type="ARBA" id="ARBA00023136"/>
    </source>
</evidence>
<name>A0A6V8QLA3_TRIAP</name>
<proteinExistence type="predicted"/>
<feature type="transmembrane region" description="Helical" evidence="6">
    <location>
        <begin position="602"/>
        <end position="622"/>
    </location>
</feature>
<feature type="transmembrane region" description="Helical" evidence="6">
    <location>
        <begin position="396"/>
        <end position="416"/>
    </location>
</feature>
<dbReference type="PROSITE" id="PS50850">
    <property type="entry name" value="MFS"/>
    <property type="match status" value="1"/>
</dbReference>
<dbReference type="GO" id="GO:0016020">
    <property type="term" value="C:membrane"/>
    <property type="evidence" value="ECO:0007669"/>
    <property type="project" value="UniProtKB-SubCell"/>
</dbReference>
<reference evidence="9 10" key="1">
    <citation type="submission" date="2020-07" db="EMBL/GenBank/DDBJ databases">
        <title>Trichoderma asperellum IC-1 whole genome shotgun sequence.</title>
        <authorList>
            <person name="Kanamasa S."/>
            <person name="Takahashi H."/>
        </authorList>
    </citation>
    <scope>NUCLEOTIDE SEQUENCE [LARGE SCALE GENOMIC DNA]</scope>
    <source>
        <strain evidence="9 10">IC-1</strain>
    </source>
</reference>
<evidence type="ECO:0000256" key="7">
    <source>
        <dbReference type="SAM" id="SignalP"/>
    </source>
</evidence>
<keyword evidence="2 6" id="KW-0812">Transmembrane</keyword>
<dbReference type="Gene3D" id="1.20.1250.20">
    <property type="entry name" value="MFS general substrate transporter like domains"/>
    <property type="match status" value="1"/>
</dbReference>
<keyword evidence="3 6" id="KW-1133">Transmembrane helix</keyword>
<keyword evidence="4 6" id="KW-0472">Membrane</keyword>
<feature type="transmembrane region" description="Helical" evidence="6">
    <location>
        <begin position="472"/>
        <end position="490"/>
    </location>
</feature>
<feature type="transmembrane region" description="Helical" evidence="6">
    <location>
        <begin position="266"/>
        <end position="284"/>
    </location>
</feature>
<dbReference type="PANTHER" id="PTHR42718">
    <property type="entry name" value="MAJOR FACILITATOR SUPERFAMILY MULTIDRUG TRANSPORTER MFSC"/>
    <property type="match status" value="1"/>
</dbReference>
<dbReference type="InterPro" id="IPR011701">
    <property type="entry name" value="MFS"/>
</dbReference>
<dbReference type="Pfam" id="PF07690">
    <property type="entry name" value="MFS_1"/>
    <property type="match status" value="1"/>
</dbReference>
<protein>
    <submittedName>
        <fullName evidence="9">Low affinity ammonium transporter</fullName>
    </submittedName>
</protein>
<gene>
    <name evidence="9" type="ORF">TASIC1_0002012600</name>
</gene>
<keyword evidence="7" id="KW-0732">Signal</keyword>
<feature type="transmembrane region" description="Helical" evidence="6">
    <location>
        <begin position="497"/>
        <end position="516"/>
    </location>
</feature>
<evidence type="ECO:0000256" key="6">
    <source>
        <dbReference type="SAM" id="Phobius"/>
    </source>
</evidence>
<evidence type="ECO:0000313" key="10">
    <source>
        <dbReference type="Proteomes" id="UP000517252"/>
    </source>
</evidence>
<dbReference type="Proteomes" id="UP000517252">
    <property type="component" value="Unassembled WGS sequence"/>
</dbReference>
<comment type="subcellular location">
    <subcellularLocation>
        <location evidence="1">Membrane</location>
        <topology evidence="1">Multi-pass membrane protein</topology>
    </subcellularLocation>
</comment>
<evidence type="ECO:0000313" key="9">
    <source>
        <dbReference type="EMBL" id="GFP52942.1"/>
    </source>
</evidence>
<dbReference type="SUPFAM" id="SSF103473">
    <property type="entry name" value="MFS general substrate transporter"/>
    <property type="match status" value="1"/>
</dbReference>
<feature type="domain" description="Major facilitator superfamily (MFS) profile" evidence="8">
    <location>
        <begin position="167"/>
        <end position="625"/>
    </location>
</feature>
<evidence type="ECO:0000259" key="8">
    <source>
        <dbReference type="PROSITE" id="PS50850"/>
    </source>
</evidence>
<feature type="chain" id="PRO_5027664220" evidence="7">
    <location>
        <begin position="29"/>
        <end position="637"/>
    </location>
</feature>
<comment type="caution">
    <text evidence="9">The sequence shown here is derived from an EMBL/GenBank/DDBJ whole genome shotgun (WGS) entry which is preliminary data.</text>
</comment>
<sequence>MTLFCPEWRRAALAALAVLAVLAAHAVAACIAAAAGKIQKLKAITENRADVVTAYTAKMASQSQSLDDGDTISGNNNSNNNSPVSGYEEKQRLPDLEIDQPRHHHEPELPIEDDKYSIQGRRDEEENGGNGDLTASTSRTATERHLSLQLTPSSIPPPQSLAFEIPFIFTLCMAQLLAQAGLGQCIAPLHIIGNSFGTQDAGQLSWMPAAYSLTVGTFILIAGRLGDLFGHKIIFIIGFCWYALWSLLAGVSVWSRSIIFFDVCRAFQGMGPAFAVPSAVAIIGRTYPPGRRKSMIFSLFGATAPGGFVVGAVFSSIFAELVWWPWAYLVMAMVCALVALAGTAVIPATPGAVNVRSEVPLWKIIDVPGAAAGVTGLILINFAWNQGPVVGWPTVYVYVLLIVGFLFLGLFGWIEVHSDFPLLPTKLFSGSLGFVLACVSLGWSSFGIWLLYLWQILEQIRGHSPLEASAQFSAAAVSGACAAFTTGLILGKVRPSMVMMMAMTAFTVGGILVATMPPHQIYWAQTFVAIVVMPWGMDMSFPAATIILSEALPKEHQGLAASLVNTVINYSISIGLGIAGTVQSQISPGTTEQEILKGCRSAFYVGIGLSGLGILVATLFVLDENRRHVKERRRGGE</sequence>
<feature type="transmembrane region" description="Helical" evidence="6">
    <location>
        <begin position="428"/>
        <end position="452"/>
    </location>
</feature>
<feature type="signal peptide" evidence="7">
    <location>
        <begin position="1"/>
        <end position="28"/>
    </location>
</feature>
<dbReference type="PANTHER" id="PTHR42718:SF1">
    <property type="entry name" value="LOW AFFINITY AMMONIUM TRANSPORTER"/>
    <property type="match status" value="1"/>
</dbReference>
<feature type="transmembrane region" description="Helical" evidence="6">
    <location>
        <begin position="361"/>
        <end position="384"/>
    </location>
</feature>
<dbReference type="AlphaFoldDB" id="A0A6V8QLA3"/>
<dbReference type="OrthoDB" id="2428527at2759"/>
<evidence type="ECO:0000256" key="3">
    <source>
        <dbReference type="ARBA" id="ARBA00022989"/>
    </source>
</evidence>
<dbReference type="InterPro" id="IPR020846">
    <property type="entry name" value="MFS_dom"/>
</dbReference>
<dbReference type="EMBL" id="BLZH01000002">
    <property type="protein sequence ID" value="GFP52942.1"/>
    <property type="molecule type" value="Genomic_DNA"/>
</dbReference>
<feature type="transmembrane region" description="Helical" evidence="6">
    <location>
        <begin position="325"/>
        <end position="349"/>
    </location>
</feature>
<feature type="region of interest" description="Disordered" evidence="5">
    <location>
        <begin position="59"/>
        <end position="88"/>
    </location>
</feature>
<dbReference type="InterPro" id="IPR036259">
    <property type="entry name" value="MFS_trans_sf"/>
</dbReference>
<feature type="transmembrane region" description="Helical" evidence="6">
    <location>
        <begin position="204"/>
        <end position="221"/>
    </location>
</feature>
<feature type="transmembrane region" description="Helical" evidence="6">
    <location>
        <begin position="522"/>
        <end position="548"/>
    </location>
</feature>
<evidence type="ECO:0000256" key="5">
    <source>
        <dbReference type="SAM" id="MobiDB-lite"/>
    </source>
</evidence>
<feature type="transmembrane region" description="Helical" evidence="6">
    <location>
        <begin position="560"/>
        <end position="582"/>
    </location>
</feature>
<accession>A0A6V8QLA3</accession>
<feature type="transmembrane region" description="Helical" evidence="6">
    <location>
        <begin position="296"/>
        <end position="319"/>
    </location>
</feature>
<dbReference type="Gene3D" id="1.20.1720.10">
    <property type="entry name" value="Multidrug resistance protein D"/>
    <property type="match status" value="1"/>
</dbReference>
<feature type="transmembrane region" description="Helical" evidence="6">
    <location>
        <begin position="233"/>
        <end position="254"/>
    </location>
</feature>